<protein>
    <recommendedName>
        <fullName evidence="6">Choline transporter-like protein</fullName>
    </recommendedName>
</protein>
<keyword evidence="4 6" id="KW-1133">Transmembrane helix</keyword>
<comment type="function">
    <text evidence="6">Choline transporter.</text>
</comment>
<keyword evidence="5 6" id="KW-0472">Membrane</keyword>
<dbReference type="EMBL" id="AZIL01001062">
    <property type="protein sequence ID" value="EWM24998.1"/>
    <property type="molecule type" value="Genomic_DNA"/>
</dbReference>
<feature type="compositionally biased region" description="Low complexity" evidence="7">
    <location>
        <begin position="30"/>
        <end position="41"/>
    </location>
</feature>
<evidence type="ECO:0000313" key="8">
    <source>
        <dbReference type="EMBL" id="EWM24998.1"/>
    </source>
</evidence>
<dbReference type="GO" id="GO:0022857">
    <property type="term" value="F:transmembrane transporter activity"/>
    <property type="evidence" value="ECO:0007669"/>
    <property type="project" value="UniProtKB-UniRule"/>
</dbReference>
<comment type="similarity">
    <text evidence="2 6">Belongs to the CTL (choline transporter-like) family.</text>
</comment>
<feature type="transmembrane region" description="Helical" evidence="6">
    <location>
        <begin position="477"/>
        <end position="498"/>
    </location>
</feature>
<evidence type="ECO:0000256" key="6">
    <source>
        <dbReference type="RuleBase" id="RU368066"/>
    </source>
</evidence>
<comment type="subcellular location">
    <subcellularLocation>
        <location evidence="6">Cell membrane</location>
        <topology evidence="6">Multi-pass membrane protein</topology>
    </subcellularLocation>
    <subcellularLocation>
        <location evidence="1">Membrane</location>
        <topology evidence="1">Multi-pass membrane protein</topology>
    </subcellularLocation>
</comment>
<evidence type="ECO:0000256" key="4">
    <source>
        <dbReference type="ARBA" id="ARBA00022989"/>
    </source>
</evidence>
<feature type="transmembrane region" description="Helical" evidence="6">
    <location>
        <begin position="194"/>
        <end position="212"/>
    </location>
</feature>
<feature type="compositionally biased region" description="Polar residues" evidence="7">
    <location>
        <begin position="56"/>
        <end position="67"/>
    </location>
</feature>
<name>W7TND4_9STRA</name>
<proteinExistence type="inferred from homology"/>
<dbReference type="AlphaFoldDB" id="W7TND4"/>
<evidence type="ECO:0000313" key="9">
    <source>
        <dbReference type="Proteomes" id="UP000019335"/>
    </source>
</evidence>
<feature type="transmembrane region" description="Helical" evidence="6">
    <location>
        <begin position="242"/>
        <end position="262"/>
    </location>
</feature>
<keyword evidence="9" id="KW-1185">Reference proteome</keyword>
<sequence>MDQTTNGLSVPSPYPVYDSQATHEGHSQEQQHQQSSTSTHQNGYRNRERQREDAQMGSNTESQQLHQSAGPGTLSPSGLPAIVAGESTASSMHDMGEDSYVGEVNSNGAYNVEAYDLHTNAVDPYWKWGGEAKWEGGRPAFVDPAKKMTRQSSSNLFGKQVSIGKLSTSVQDGATTVAGSEGEVEPAATPYQDVWATFLFIAHLAIIFWLAFDWGLPLLEKDVDARDNAMQADVQSVQNSSLVALTTGGTVCTLGAAVLSYLTLKCVLHHARALIRGALIATIAVQIVVAVAAMLASQLWLFILSCIFAALGLCYYRLVRNRIAFASENLHVATQAIGHASGPVLVSFLVVFCQLVWQFVWTLALVGALLPQKGFTVTQGGNTYGEFECETDFSYLHDSYVCVCSHNGAEEGETTTALGRCHVSSGPGFILFLLLVSMFWGSVVLQYIVHCTTSGVVAEWWFTGVRQGTTWPNFKRAVTTSFGSICFGALFLSIIRAAHQVLLEMQKSKNNACTCVASCLLRLVDSIATYFNRYAFTYVAMYGTSFVESGRDAFALFKSKGLTVLINDQLVSNVFTFLSFGAAVLIALVGYGFAMAFGLDGGYKAVLAGVGFVVGLLVCAIVLSIVDSAVATVFVCWADAKDVLQKNAPELYAGMDKAWSEAMAATEL</sequence>
<keyword evidence="3 6" id="KW-0812">Transmembrane</keyword>
<dbReference type="Pfam" id="PF04515">
    <property type="entry name" value="Choline_transpo"/>
    <property type="match status" value="1"/>
</dbReference>
<feature type="compositionally biased region" description="Basic and acidic residues" evidence="7">
    <location>
        <begin position="45"/>
        <end position="54"/>
    </location>
</feature>
<evidence type="ECO:0000256" key="5">
    <source>
        <dbReference type="ARBA" id="ARBA00023136"/>
    </source>
</evidence>
<dbReference type="InterPro" id="IPR007603">
    <property type="entry name" value="Choline_transptr-like"/>
</dbReference>
<comment type="caution">
    <text evidence="8">The sequence shown here is derived from an EMBL/GenBank/DDBJ whole genome shotgun (WGS) entry which is preliminary data.</text>
</comment>
<feature type="region of interest" description="Disordered" evidence="7">
    <location>
        <begin position="1"/>
        <end position="81"/>
    </location>
</feature>
<dbReference type="PANTHER" id="PTHR12385">
    <property type="entry name" value="CHOLINE TRANSPORTER-LIKE (SLC FAMILY 44)"/>
    <property type="match status" value="1"/>
</dbReference>
<feature type="transmembrane region" description="Helical" evidence="6">
    <location>
        <begin position="299"/>
        <end position="318"/>
    </location>
</feature>
<dbReference type="PANTHER" id="PTHR12385:SF4">
    <property type="entry name" value="PROTEIN PNS1"/>
    <property type="match status" value="1"/>
</dbReference>
<feature type="transmembrane region" description="Helical" evidence="6">
    <location>
        <begin position="605"/>
        <end position="638"/>
    </location>
</feature>
<evidence type="ECO:0000256" key="7">
    <source>
        <dbReference type="SAM" id="MobiDB-lite"/>
    </source>
</evidence>
<dbReference type="OrthoDB" id="44736at2759"/>
<evidence type="ECO:0000256" key="1">
    <source>
        <dbReference type="ARBA" id="ARBA00004141"/>
    </source>
</evidence>
<feature type="transmembrane region" description="Helical" evidence="6">
    <location>
        <begin position="274"/>
        <end position="293"/>
    </location>
</feature>
<gene>
    <name evidence="8" type="ORF">Naga_100068g23</name>
</gene>
<feature type="transmembrane region" description="Helical" evidence="6">
    <location>
        <begin position="429"/>
        <end position="449"/>
    </location>
</feature>
<feature type="transmembrane region" description="Helical" evidence="6">
    <location>
        <begin position="570"/>
        <end position="593"/>
    </location>
</feature>
<evidence type="ECO:0000256" key="2">
    <source>
        <dbReference type="ARBA" id="ARBA00007168"/>
    </source>
</evidence>
<organism evidence="8 9">
    <name type="scientific">Nannochloropsis gaditana</name>
    <dbReference type="NCBI Taxonomy" id="72520"/>
    <lineage>
        <taxon>Eukaryota</taxon>
        <taxon>Sar</taxon>
        <taxon>Stramenopiles</taxon>
        <taxon>Ochrophyta</taxon>
        <taxon>Eustigmatophyceae</taxon>
        <taxon>Eustigmatales</taxon>
        <taxon>Monodopsidaceae</taxon>
        <taxon>Nannochloropsis</taxon>
    </lineage>
</organism>
<accession>W7TND4</accession>
<dbReference type="Proteomes" id="UP000019335">
    <property type="component" value="Chromosome 12"/>
</dbReference>
<evidence type="ECO:0000256" key="3">
    <source>
        <dbReference type="ARBA" id="ARBA00022692"/>
    </source>
</evidence>
<reference evidence="8 9" key="1">
    <citation type="journal article" date="2014" name="Mol. Plant">
        <title>Chromosome Scale Genome Assembly and Transcriptome Profiling of Nannochloropsis gaditana in Nitrogen Depletion.</title>
        <authorList>
            <person name="Corteggiani Carpinelli E."/>
            <person name="Telatin A."/>
            <person name="Vitulo N."/>
            <person name="Forcato C."/>
            <person name="D'Angelo M."/>
            <person name="Schiavon R."/>
            <person name="Vezzi A."/>
            <person name="Giacometti G.M."/>
            <person name="Morosinotto T."/>
            <person name="Valle G."/>
        </authorList>
    </citation>
    <scope>NUCLEOTIDE SEQUENCE [LARGE SCALE GENOMIC DNA]</scope>
    <source>
        <strain evidence="8 9">B-31</strain>
    </source>
</reference>
<dbReference type="GO" id="GO:0005886">
    <property type="term" value="C:plasma membrane"/>
    <property type="evidence" value="ECO:0007669"/>
    <property type="project" value="UniProtKB-SubCell"/>
</dbReference>